<sequence>MDRPPLALSPRRLRPRRPPPGAFALSAHLPPATSKKRPPLSRSSVSLSSPPRPPQPPILEDLTSVIDVVKEHSAIGCDQVAAAVVSPSRAGPKSPLFERGRFYDLYSARRNERLKRKICELSEPAVAAAEDPGVAVELAKRRVAKKVESARKSLPDDFSARRMGTLRSSLRSSKEMKKAASTLAATDCSAAGVSRTGTRSLRRL</sequence>
<evidence type="ECO:0000256" key="1">
    <source>
        <dbReference type="SAM" id="MobiDB-lite"/>
    </source>
</evidence>
<evidence type="ECO:0000313" key="2">
    <source>
        <dbReference type="EMBL" id="KAG6522411.1"/>
    </source>
</evidence>
<protein>
    <submittedName>
        <fullName evidence="2">Uncharacterized protein</fullName>
    </submittedName>
</protein>
<dbReference type="PANTHER" id="PTHR37259:SF2">
    <property type="entry name" value="OS07G0474300 PROTEIN"/>
    <property type="match status" value="1"/>
</dbReference>
<evidence type="ECO:0000313" key="3">
    <source>
        <dbReference type="Proteomes" id="UP000734854"/>
    </source>
</evidence>
<dbReference type="AlphaFoldDB" id="A0A8J5HY15"/>
<accession>A0A8J5HY15</accession>
<dbReference type="Proteomes" id="UP000734854">
    <property type="component" value="Unassembled WGS sequence"/>
</dbReference>
<keyword evidence="3" id="KW-1185">Reference proteome</keyword>
<gene>
    <name evidence="2" type="ORF">ZIOFF_019551</name>
</gene>
<feature type="region of interest" description="Disordered" evidence="1">
    <location>
        <begin position="1"/>
        <end position="59"/>
    </location>
</feature>
<comment type="caution">
    <text evidence="2">The sequence shown here is derived from an EMBL/GenBank/DDBJ whole genome shotgun (WGS) entry which is preliminary data.</text>
</comment>
<feature type="compositionally biased region" description="Low complexity" evidence="1">
    <location>
        <begin position="40"/>
        <end position="49"/>
    </location>
</feature>
<dbReference type="EMBL" id="JACMSC010000005">
    <property type="protein sequence ID" value="KAG6522411.1"/>
    <property type="molecule type" value="Genomic_DNA"/>
</dbReference>
<name>A0A8J5HY15_ZINOF</name>
<dbReference type="OrthoDB" id="784446at2759"/>
<dbReference type="PANTHER" id="PTHR37259">
    <property type="entry name" value="OS07G0474300 PROTEIN"/>
    <property type="match status" value="1"/>
</dbReference>
<feature type="compositionally biased region" description="Low complexity" evidence="1">
    <location>
        <begin position="1"/>
        <end position="10"/>
    </location>
</feature>
<reference evidence="2 3" key="1">
    <citation type="submission" date="2020-08" db="EMBL/GenBank/DDBJ databases">
        <title>Plant Genome Project.</title>
        <authorList>
            <person name="Zhang R.-G."/>
        </authorList>
    </citation>
    <scope>NUCLEOTIDE SEQUENCE [LARGE SCALE GENOMIC DNA]</scope>
    <source>
        <tissue evidence="2">Rhizome</tissue>
    </source>
</reference>
<proteinExistence type="predicted"/>
<organism evidence="2 3">
    <name type="scientific">Zingiber officinale</name>
    <name type="common">Ginger</name>
    <name type="synonym">Amomum zingiber</name>
    <dbReference type="NCBI Taxonomy" id="94328"/>
    <lineage>
        <taxon>Eukaryota</taxon>
        <taxon>Viridiplantae</taxon>
        <taxon>Streptophyta</taxon>
        <taxon>Embryophyta</taxon>
        <taxon>Tracheophyta</taxon>
        <taxon>Spermatophyta</taxon>
        <taxon>Magnoliopsida</taxon>
        <taxon>Liliopsida</taxon>
        <taxon>Zingiberales</taxon>
        <taxon>Zingiberaceae</taxon>
        <taxon>Zingiber</taxon>
    </lineage>
</organism>